<dbReference type="GO" id="GO:0033557">
    <property type="term" value="C:Slx1-Slx4 complex"/>
    <property type="evidence" value="ECO:0007669"/>
    <property type="project" value="InterPro"/>
</dbReference>
<evidence type="ECO:0000256" key="4">
    <source>
        <dbReference type="ARBA" id="ARBA00023172"/>
    </source>
</evidence>
<sequence length="886" mass="98100">MSGAGSPHVAVAHTTAITPPQRKRNYVPNSRSSDSLPELDEILPARIDARLKMGSRALALPQNVSAGLQSTATLLPYNILNKHQDEDRSNKASRECTGKKAEPKLDAKSKDCNVTSTKKRKTKEKANAVSRRSVSERKRTQRNQNSETHGMTVGNHLDELERVGTTGSAKSTAKRLARTGLSRKRRKLEDKESNMSEFAKKVSNCPKDGKEIHTIEDKEAVDDHQILLCAAKSPKETEHRQGAEANGEQEYVEMFPAANDSPVRGKKIVQASSQPDKPEIPTFDFSLLHQTFSYEDSNSVSPRPRVQSTTVPTSKRNLELIPDTRPENFTIIIEQPGPDIFVAAENDASAAKEAIPSLPRNEIRKQSPKKGATSITARSIARYAQAEHRSLGNPVLMSPYFAPIFHPPETETSTEPRRASLAANAAKPRKRKSNAKGENKAQRERRKKTVSKRKTVAFIAPPKLMSPKQHEAKLKRQDLLFGTSSQLRQDGSPRYIREVQKALEESAIDSEMPEETGSSPIPLRSTEAVRRTRRKMWNESASIDIDSGWRSISDIIGDGSPQSRSAEHSQHIGPDEARSSQSLSTGFISDQDASRSISFPESSPITSNGFWLSRSTTSLLGSRPTSVKTFPAIINISSSPRSSVSPPRMALMSMSTNTKSPTKKSQDEKAGPDRKARLSKDAQIEHHNNSAKSLAGPGKDVAASNRTTRTPKKRGRPPKIRVARDDEHGFQHIDDIEDSEPDLTPSPPRRCGSVNCNNNRPLPLTTPATTEKEANTRRANTVILNAQHARWPQVRAKLFPEITAVIKSAPPTGNIKKPSWHEKMLLYDPIVLEDLTEWLNGQGLRVEGKDGELVEISCWMVQSWCEMNSVCCLWREGLRGGVRVKY</sequence>
<dbReference type="GeneID" id="27308100"/>
<evidence type="ECO:0000256" key="6">
    <source>
        <dbReference type="ARBA" id="ARBA00023242"/>
    </source>
</evidence>
<feature type="compositionally biased region" description="Basic residues" evidence="8">
    <location>
        <begin position="172"/>
        <end position="186"/>
    </location>
</feature>
<dbReference type="InParanoid" id="A0A0D2BCR9"/>
<feature type="compositionally biased region" description="Basic residues" evidence="8">
    <location>
        <begin position="443"/>
        <end position="452"/>
    </location>
</feature>
<protein>
    <recommendedName>
        <fullName evidence="7">Structure-specific endonuclease subunit SLX4</fullName>
    </recommendedName>
</protein>
<feature type="region of interest" description="Disordered" evidence="8">
    <location>
        <begin position="553"/>
        <end position="584"/>
    </location>
</feature>
<dbReference type="InterPro" id="IPR018574">
    <property type="entry name" value="Structure-sp_endonuc_su_Slx4"/>
</dbReference>
<feature type="region of interest" description="Disordered" evidence="8">
    <location>
        <begin position="1"/>
        <end position="37"/>
    </location>
</feature>
<dbReference type="HOGENOM" id="CLU_016773_0_0_1"/>
<feature type="region of interest" description="Disordered" evidence="8">
    <location>
        <begin position="407"/>
        <end position="452"/>
    </location>
</feature>
<dbReference type="STRING" id="253628.A0A0D2BCR9"/>
<dbReference type="Pfam" id="PF09494">
    <property type="entry name" value="Slx4"/>
    <property type="match status" value="1"/>
</dbReference>
<evidence type="ECO:0000256" key="8">
    <source>
        <dbReference type="SAM" id="MobiDB-lite"/>
    </source>
</evidence>
<keyword evidence="3" id="KW-0227">DNA damage</keyword>
<evidence type="ECO:0000256" key="3">
    <source>
        <dbReference type="ARBA" id="ARBA00022763"/>
    </source>
</evidence>
<feature type="compositionally biased region" description="Low complexity" evidence="8">
    <location>
        <begin position="637"/>
        <end position="648"/>
    </location>
</feature>
<dbReference type="OrthoDB" id="5349119at2759"/>
<feature type="compositionally biased region" description="Basic and acidic residues" evidence="8">
    <location>
        <begin position="565"/>
        <end position="578"/>
    </location>
</feature>
<evidence type="ECO:0000256" key="2">
    <source>
        <dbReference type="ARBA" id="ARBA00006661"/>
    </source>
</evidence>
<dbReference type="EMBL" id="KN847529">
    <property type="protein sequence ID" value="KIW09199.1"/>
    <property type="molecule type" value="Genomic_DNA"/>
</dbReference>
<evidence type="ECO:0000313" key="9">
    <source>
        <dbReference type="EMBL" id="KIW09199.1"/>
    </source>
</evidence>
<gene>
    <name evidence="9" type="ORF">PV09_00127</name>
</gene>
<dbReference type="GO" id="GO:0006281">
    <property type="term" value="P:DNA repair"/>
    <property type="evidence" value="ECO:0007669"/>
    <property type="project" value="UniProtKB-KW"/>
</dbReference>
<keyword evidence="4" id="KW-0233">DNA recombination</keyword>
<evidence type="ECO:0000256" key="1">
    <source>
        <dbReference type="ARBA" id="ARBA00004123"/>
    </source>
</evidence>
<dbReference type="VEuPathDB" id="FungiDB:PV09_00127"/>
<keyword evidence="10" id="KW-1185">Reference proteome</keyword>
<dbReference type="GO" id="GO:0006310">
    <property type="term" value="P:DNA recombination"/>
    <property type="evidence" value="ECO:0007669"/>
    <property type="project" value="UniProtKB-KW"/>
</dbReference>
<comment type="similarity">
    <text evidence="2">Belongs to the SLX4 family.</text>
</comment>
<feature type="compositionally biased region" description="Basic residues" evidence="8">
    <location>
        <begin position="709"/>
        <end position="721"/>
    </location>
</feature>
<feature type="region of interest" description="Disordered" evidence="8">
    <location>
        <begin position="592"/>
        <end position="611"/>
    </location>
</feature>
<name>A0A0D2BCR9_9PEZI</name>
<feature type="compositionally biased region" description="Basic and acidic residues" evidence="8">
    <location>
        <begin position="722"/>
        <end position="734"/>
    </location>
</feature>
<dbReference type="RefSeq" id="XP_016219068.1">
    <property type="nucleotide sequence ID" value="XM_016352811.1"/>
</dbReference>
<accession>A0A0D2BCR9</accession>
<evidence type="ECO:0000256" key="7">
    <source>
        <dbReference type="ARBA" id="ARBA00029496"/>
    </source>
</evidence>
<feature type="region of interest" description="Disordered" evidence="8">
    <location>
        <begin position="637"/>
        <end position="773"/>
    </location>
</feature>
<feature type="compositionally biased region" description="Basic and acidic residues" evidence="8">
    <location>
        <begin position="664"/>
        <end position="688"/>
    </location>
</feature>
<dbReference type="GO" id="GO:0006260">
    <property type="term" value="P:DNA replication"/>
    <property type="evidence" value="ECO:0007669"/>
    <property type="project" value="InterPro"/>
</dbReference>
<feature type="compositionally biased region" description="Basic and acidic residues" evidence="8">
    <location>
        <begin position="85"/>
        <end position="111"/>
    </location>
</feature>
<dbReference type="Proteomes" id="UP000053259">
    <property type="component" value="Unassembled WGS sequence"/>
</dbReference>
<evidence type="ECO:0000313" key="10">
    <source>
        <dbReference type="Proteomes" id="UP000053259"/>
    </source>
</evidence>
<proteinExistence type="inferred from homology"/>
<comment type="subcellular location">
    <subcellularLocation>
        <location evidence="1">Nucleus</location>
    </subcellularLocation>
</comment>
<keyword evidence="5" id="KW-0234">DNA repair</keyword>
<feature type="region of interest" description="Disordered" evidence="8">
    <location>
        <begin position="85"/>
        <end position="195"/>
    </location>
</feature>
<keyword evidence="6" id="KW-0539">Nucleus</keyword>
<organism evidence="9 10">
    <name type="scientific">Verruconis gallopava</name>
    <dbReference type="NCBI Taxonomy" id="253628"/>
    <lineage>
        <taxon>Eukaryota</taxon>
        <taxon>Fungi</taxon>
        <taxon>Dikarya</taxon>
        <taxon>Ascomycota</taxon>
        <taxon>Pezizomycotina</taxon>
        <taxon>Dothideomycetes</taxon>
        <taxon>Pleosporomycetidae</taxon>
        <taxon>Venturiales</taxon>
        <taxon>Sympoventuriaceae</taxon>
        <taxon>Verruconis</taxon>
    </lineage>
</organism>
<evidence type="ECO:0000256" key="5">
    <source>
        <dbReference type="ARBA" id="ARBA00023204"/>
    </source>
</evidence>
<reference evidence="9 10" key="1">
    <citation type="submission" date="2015-01" db="EMBL/GenBank/DDBJ databases">
        <title>The Genome Sequence of Ochroconis gallopava CBS43764.</title>
        <authorList>
            <consortium name="The Broad Institute Genomics Platform"/>
            <person name="Cuomo C."/>
            <person name="de Hoog S."/>
            <person name="Gorbushina A."/>
            <person name="Stielow B."/>
            <person name="Teixiera M."/>
            <person name="Abouelleil A."/>
            <person name="Chapman S.B."/>
            <person name="Priest M."/>
            <person name="Young S.K."/>
            <person name="Wortman J."/>
            <person name="Nusbaum C."/>
            <person name="Birren B."/>
        </authorList>
    </citation>
    <scope>NUCLEOTIDE SEQUENCE [LARGE SCALE GENOMIC DNA]</scope>
    <source>
        <strain evidence="9 10">CBS 43764</strain>
    </source>
</reference>
<feature type="compositionally biased region" description="Polar residues" evidence="8">
    <location>
        <begin position="594"/>
        <end position="610"/>
    </location>
</feature>
<dbReference type="AlphaFoldDB" id="A0A0D2BCR9"/>